<feature type="compositionally biased region" description="Basic and acidic residues" evidence="4">
    <location>
        <begin position="196"/>
        <end position="213"/>
    </location>
</feature>
<dbReference type="SMART" id="SM00462">
    <property type="entry name" value="PTB"/>
    <property type="match status" value="1"/>
</dbReference>
<proteinExistence type="predicted"/>
<dbReference type="EMBL" id="JBGFUD010005045">
    <property type="protein sequence ID" value="MFH4980085.1"/>
    <property type="molecule type" value="Genomic_DNA"/>
</dbReference>
<dbReference type="CDD" id="cd06793">
    <property type="entry name" value="PDZ2_APBA1_3-like"/>
    <property type="match status" value="1"/>
</dbReference>
<sequence length="700" mass="76929">MNQLQASYNLGMSQAPATSTNYPGMYQAHFSPQLMIPPTMATNPIQPSNIRPSGGHLPSVSTPYSVQGTPIAPGFPNMASSTVSSTPQLGTQYTSFFPTAHPLLFPTAQQQITPQIAAAILQQLQQEQQQLGSIYNGLSSMLDQSRVCSNVFNTTKNDVIQQAGFPNCQLHDSSQPQTIPPPPPSSNPVLPSTRHSTVESHLPQRLEKAKNDNWQEETVWNEIEKRHSTSDSTAHSNSTIKTDGEPVWVMRDSYLKRLQREEDRSQELRNAQKNSEKGQNVADETIGETEQLLSKEDQAESESKPKKLNKKEVIVHEPAVLIEGVLFRARYLGSTQLICDGRPTKTSRMMQAQEAVARVKAPAGEIQPSTDIDLFISTEKIMVLNTDLQRISETDVRQDILMDHALRTISYIADIGDLVVLMARRMSQSASDDECSSDRMDGVRRTPRIICHVFESDEASFIAQSIGQAFQVAYVEFLRANGIDDPSYLREIDYQEVLNSQELMGEELEMFAKKETQKDIVVPKKAGESLGVVVVESGWGSMLPTVVIANLQPGGAAQRCNQLNIGDQIIAINGISLVGLPLSTAQQNIKAAKTSTAVKLTVVSTPPVVEVRIKRPDTKYQLGFSVQNGVICSLLRGGIAERGGIRVGHRIIEINGQSVVAVAHEKIVNMLATAIGEIHMKTMPTSVFRLLTGQEVPNYI</sequence>
<name>A0ABD6EV13_9BILA</name>
<evidence type="ECO:0000256" key="3">
    <source>
        <dbReference type="ARBA" id="ARBA00022737"/>
    </source>
</evidence>
<dbReference type="SUPFAM" id="SSF50729">
    <property type="entry name" value="PH domain-like"/>
    <property type="match status" value="1"/>
</dbReference>
<accession>A0ABD6EV13</accession>
<dbReference type="Proteomes" id="UP001608902">
    <property type="component" value="Unassembled WGS sequence"/>
</dbReference>
<dbReference type="SMART" id="SM00228">
    <property type="entry name" value="PDZ"/>
    <property type="match status" value="2"/>
</dbReference>
<dbReference type="PANTHER" id="PTHR12345">
    <property type="entry name" value="SYNTENIN RELATED"/>
    <property type="match status" value="1"/>
</dbReference>
<dbReference type="InterPro" id="IPR011993">
    <property type="entry name" value="PH-like_dom_sf"/>
</dbReference>
<dbReference type="SUPFAM" id="SSF50156">
    <property type="entry name" value="PDZ domain-like"/>
    <property type="match status" value="2"/>
</dbReference>
<gene>
    <name evidence="7" type="ORF">AB6A40_006794</name>
</gene>
<keyword evidence="8" id="KW-1185">Reference proteome</keyword>
<comment type="caution">
    <text evidence="7">The sequence shown here is derived from an EMBL/GenBank/DDBJ whole genome shotgun (WGS) entry which is preliminary data.</text>
</comment>
<evidence type="ECO:0000256" key="1">
    <source>
        <dbReference type="ARBA" id="ARBA00022448"/>
    </source>
</evidence>
<dbReference type="Gene3D" id="2.30.29.30">
    <property type="entry name" value="Pleckstrin-homology domain (PH domain)/Phosphotyrosine-binding domain (PTB)"/>
    <property type="match status" value="1"/>
</dbReference>
<dbReference type="FunFam" id="2.30.29.30:FF:000207">
    <property type="entry name" value="Protein CBR-LIN-10, isoform a"/>
    <property type="match status" value="1"/>
</dbReference>
<evidence type="ECO:0000313" key="7">
    <source>
        <dbReference type="EMBL" id="MFH4980085.1"/>
    </source>
</evidence>
<dbReference type="CDD" id="cd06720">
    <property type="entry name" value="PDZ1_APBA1_3-like"/>
    <property type="match status" value="1"/>
</dbReference>
<keyword evidence="2" id="KW-0597">Phosphoprotein</keyword>
<evidence type="ECO:0000313" key="8">
    <source>
        <dbReference type="Proteomes" id="UP001608902"/>
    </source>
</evidence>
<dbReference type="InterPro" id="IPR051230">
    <property type="entry name" value="APP-Binding"/>
</dbReference>
<evidence type="ECO:0000259" key="6">
    <source>
        <dbReference type="PROSITE" id="PS50106"/>
    </source>
</evidence>
<dbReference type="FunFam" id="2.30.42.10:FF:000007">
    <property type="entry name" value="Amyloid beta A4 protein-binding family A member"/>
    <property type="match status" value="1"/>
</dbReference>
<dbReference type="InterPro" id="IPR036034">
    <property type="entry name" value="PDZ_sf"/>
</dbReference>
<feature type="domain" description="PDZ" evidence="6">
    <location>
        <begin position="519"/>
        <end position="604"/>
    </location>
</feature>
<dbReference type="PROSITE" id="PS01179">
    <property type="entry name" value="PID"/>
    <property type="match status" value="1"/>
</dbReference>
<dbReference type="PROSITE" id="PS50106">
    <property type="entry name" value="PDZ"/>
    <property type="match status" value="2"/>
</dbReference>
<dbReference type="Pfam" id="PF00640">
    <property type="entry name" value="PID"/>
    <property type="match status" value="1"/>
</dbReference>
<keyword evidence="1" id="KW-0813">Transport</keyword>
<dbReference type="Gene3D" id="2.30.42.10">
    <property type="match status" value="2"/>
</dbReference>
<feature type="region of interest" description="Disordered" evidence="4">
    <location>
        <begin position="260"/>
        <end position="283"/>
    </location>
</feature>
<feature type="domain" description="PID" evidence="5">
    <location>
        <begin position="324"/>
        <end position="506"/>
    </location>
</feature>
<evidence type="ECO:0000256" key="4">
    <source>
        <dbReference type="SAM" id="MobiDB-lite"/>
    </source>
</evidence>
<dbReference type="Pfam" id="PF00595">
    <property type="entry name" value="PDZ"/>
    <property type="match status" value="2"/>
</dbReference>
<protein>
    <submittedName>
        <fullName evidence="7">Uncharacterized protein</fullName>
    </submittedName>
</protein>
<feature type="domain" description="PDZ" evidence="6">
    <location>
        <begin position="610"/>
        <end position="686"/>
    </location>
</feature>
<feature type="compositionally biased region" description="Polar residues" evidence="4">
    <location>
        <begin position="230"/>
        <end position="241"/>
    </location>
</feature>
<reference evidence="7 8" key="1">
    <citation type="submission" date="2024-08" db="EMBL/GenBank/DDBJ databases">
        <title>Gnathostoma spinigerum genome.</title>
        <authorList>
            <person name="Gonzalez-Bertolin B."/>
            <person name="Monzon S."/>
            <person name="Zaballos A."/>
            <person name="Jimenez P."/>
            <person name="Dekumyoy P."/>
            <person name="Varona S."/>
            <person name="Cuesta I."/>
            <person name="Sumanam S."/>
            <person name="Adisakwattana P."/>
            <person name="Gasser R.B."/>
            <person name="Hernandez-Gonzalez A."/>
            <person name="Young N.D."/>
            <person name="Perteguer M.J."/>
        </authorList>
    </citation>
    <scope>NUCLEOTIDE SEQUENCE [LARGE SCALE GENOMIC DNA]</scope>
    <source>
        <strain evidence="7">AL3</strain>
        <tissue evidence="7">Liver</tissue>
    </source>
</reference>
<dbReference type="AlphaFoldDB" id="A0ABD6EV13"/>
<dbReference type="InterPro" id="IPR001478">
    <property type="entry name" value="PDZ"/>
</dbReference>
<dbReference type="InterPro" id="IPR006020">
    <property type="entry name" value="PTB/PI_dom"/>
</dbReference>
<feature type="region of interest" description="Disordered" evidence="4">
    <location>
        <begin position="167"/>
        <end position="215"/>
    </location>
</feature>
<organism evidence="7 8">
    <name type="scientific">Gnathostoma spinigerum</name>
    <dbReference type="NCBI Taxonomy" id="75299"/>
    <lineage>
        <taxon>Eukaryota</taxon>
        <taxon>Metazoa</taxon>
        <taxon>Ecdysozoa</taxon>
        <taxon>Nematoda</taxon>
        <taxon>Chromadorea</taxon>
        <taxon>Rhabditida</taxon>
        <taxon>Spirurina</taxon>
        <taxon>Gnathostomatomorpha</taxon>
        <taxon>Gnathostomatoidea</taxon>
        <taxon>Gnathostomatidae</taxon>
        <taxon>Gnathostoma</taxon>
    </lineage>
</organism>
<dbReference type="PANTHER" id="PTHR12345:SF16">
    <property type="entry name" value="X11L, ISOFORM F-RELATED"/>
    <property type="match status" value="1"/>
</dbReference>
<keyword evidence="3" id="KW-0677">Repeat</keyword>
<feature type="region of interest" description="Disordered" evidence="4">
    <location>
        <begin position="225"/>
        <end position="244"/>
    </location>
</feature>
<evidence type="ECO:0000259" key="5">
    <source>
        <dbReference type="PROSITE" id="PS01179"/>
    </source>
</evidence>
<dbReference type="FunFam" id="2.30.42.10:FF:000017">
    <property type="entry name" value="Amyloid beta A4 protein-binding family A member 1"/>
    <property type="match status" value="1"/>
</dbReference>
<evidence type="ECO:0000256" key="2">
    <source>
        <dbReference type="ARBA" id="ARBA00022553"/>
    </source>
</evidence>
<dbReference type="CDD" id="cd01208">
    <property type="entry name" value="PTB_X11"/>
    <property type="match status" value="1"/>
</dbReference>